<feature type="transmembrane region" description="Helical" evidence="6">
    <location>
        <begin position="345"/>
        <end position="363"/>
    </location>
</feature>
<sequence length="401" mass="45141">MVTSVTLFNAGMVAFFLSFLFYTIYTFSKSEKVGKLATAVAWIGIFIQGAAFVVRGIEKAKVNMVTDWTAFYKYAPFTNMYESLMLFGWTAVFLYLLFEWKYKNKAFGMFVLPLALMGELSTQILGFDEQAQPLVPALQSNWLLFHVVTTFIGYAAAAVSAGMAYLYFCKEKDVTLGDWIYLFTFSFYIIFTVILYPFRPSNSFILSVYITGLVGVIISLFIAFLVSKTRKEGEFKFADFSGKIWGLIFFASLILSLVVFDSGRNALLTIVISLLLSASIVGAIYLIRTKAEAFSRIIPSTDALEHIMYQSVAVGFVFLTIGIILGAVWAKYAWGGYWSWDPKETWSLITWLVYAAYLHARYIKGLSGKPLAYFTIVGFLSVIFTYYGVNLIIPGLHSYAQ</sequence>
<protein>
    <submittedName>
        <fullName evidence="8">Cytochrome c-type biogenesis protein CcsB</fullName>
    </submittedName>
</protein>
<dbReference type="RefSeq" id="WP_283400785.1">
    <property type="nucleotide sequence ID" value="NZ_FXUB01000003.1"/>
</dbReference>
<keyword evidence="3" id="KW-0201">Cytochrome c-type biogenesis</keyword>
<feature type="transmembrane region" description="Helical" evidence="6">
    <location>
        <begin position="110"/>
        <end position="127"/>
    </location>
</feature>
<feature type="transmembrane region" description="Helical" evidence="6">
    <location>
        <begin position="6"/>
        <end position="24"/>
    </location>
</feature>
<keyword evidence="4 6" id="KW-1133">Transmembrane helix</keyword>
<evidence type="ECO:0000256" key="1">
    <source>
        <dbReference type="ARBA" id="ARBA00004141"/>
    </source>
</evidence>
<gene>
    <name evidence="8" type="ORF">SAMN06265339_1330</name>
</gene>
<comment type="caution">
    <text evidence="8">The sequence shown here is derived from an EMBL/GenBank/DDBJ whole genome shotgun (WGS) entry which is preliminary data.</text>
</comment>
<evidence type="ECO:0000313" key="8">
    <source>
        <dbReference type="EMBL" id="SMP14371.1"/>
    </source>
</evidence>
<feature type="transmembrane region" description="Helical" evidence="6">
    <location>
        <begin position="307"/>
        <end position="330"/>
    </location>
</feature>
<accession>A0ABY1NNS3</accession>
<dbReference type="PANTHER" id="PTHR30071">
    <property type="entry name" value="HEME EXPORTER PROTEIN C"/>
    <property type="match status" value="1"/>
</dbReference>
<feature type="transmembrane region" description="Helical" evidence="6">
    <location>
        <begin position="179"/>
        <end position="198"/>
    </location>
</feature>
<dbReference type="InterPro" id="IPR017562">
    <property type="entry name" value="Cyt_c_biogenesis_CcsA"/>
</dbReference>
<name>A0ABY1NNS3_9BACT</name>
<evidence type="ECO:0000313" key="9">
    <source>
        <dbReference type="Proteomes" id="UP001157911"/>
    </source>
</evidence>
<evidence type="ECO:0000256" key="4">
    <source>
        <dbReference type="ARBA" id="ARBA00022989"/>
    </source>
</evidence>
<feature type="transmembrane region" description="Helical" evidence="6">
    <location>
        <begin position="142"/>
        <end position="167"/>
    </location>
</feature>
<feature type="transmembrane region" description="Helical" evidence="6">
    <location>
        <begin position="204"/>
        <end position="225"/>
    </location>
</feature>
<comment type="subcellular location">
    <subcellularLocation>
        <location evidence="1">Membrane</location>
        <topology evidence="1">Multi-pass membrane protein</topology>
    </subcellularLocation>
</comment>
<feature type="transmembrane region" description="Helical" evidence="6">
    <location>
        <begin position="266"/>
        <end position="287"/>
    </location>
</feature>
<feature type="transmembrane region" description="Helical" evidence="6">
    <location>
        <begin position="370"/>
        <end position="389"/>
    </location>
</feature>
<proteinExistence type="predicted"/>
<keyword evidence="2 6" id="KW-0812">Transmembrane</keyword>
<dbReference type="Pfam" id="PF01578">
    <property type="entry name" value="Cytochrom_C_asm"/>
    <property type="match status" value="1"/>
</dbReference>
<dbReference type="PANTHER" id="PTHR30071:SF1">
    <property type="entry name" value="CYTOCHROME B_B6 PROTEIN-RELATED"/>
    <property type="match status" value="1"/>
</dbReference>
<dbReference type="EMBL" id="FXUB01000003">
    <property type="protein sequence ID" value="SMP14371.1"/>
    <property type="molecule type" value="Genomic_DNA"/>
</dbReference>
<evidence type="ECO:0000259" key="7">
    <source>
        <dbReference type="Pfam" id="PF01578"/>
    </source>
</evidence>
<dbReference type="InterPro" id="IPR002541">
    <property type="entry name" value="Cyt_c_assembly"/>
</dbReference>
<dbReference type="NCBIfam" id="TIGR03144">
    <property type="entry name" value="cytochr_II_ccsB"/>
    <property type="match status" value="1"/>
</dbReference>
<organism evidence="8 9">
    <name type="scientific">Desulfurobacterium pacificum</name>
    <dbReference type="NCBI Taxonomy" id="240166"/>
    <lineage>
        <taxon>Bacteria</taxon>
        <taxon>Pseudomonadati</taxon>
        <taxon>Aquificota</taxon>
        <taxon>Aquificia</taxon>
        <taxon>Desulfurobacteriales</taxon>
        <taxon>Desulfurobacteriaceae</taxon>
        <taxon>Desulfurobacterium</taxon>
    </lineage>
</organism>
<evidence type="ECO:0000256" key="2">
    <source>
        <dbReference type="ARBA" id="ARBA00022692"/>
    </source>
</evidence>
<evidence type="ECO:0000256" key="6">
    <source>
        <dbReference type="SAM" id="Phobius"/>
    </source>
</evidence>
<evidence type="ECO:0000256" key="5">
    <source>
        <dbReference type="ARBA" id="ARBA00023136"/>
    </source>
</evidence>
<evidence type="ECO:0000256" key="3">
    <source>
        <dbReference type="ARBA" id="ARBA00022748"/>
    </source>
</evidence>
<feature type="transmembrane region" description="Helical" evidence="6">
    <location>
        <begin position="36"/>
        <end position="57"/>
    </location>
</feature>
<reference evidence="8 9" key="1">
    <citation type="submission" date="2017-05" db="EMBL/GenBank/DDBJ databases">
        <authorList>
            <person name="Varghese N."/>
            <person name="Submissions S."/>
        </authorList>
    </citation>
    <scope>NUCLEOTIDE SEQUENCE [LARGE SCALE GENOMIC DNA]</scope>
    <source>
        <strain evidence="8 9">DSM 15522</strain>
    </source>
</reference>
<feature type="transmembrane region" description="Helical" evidence="6">
    <location>
        <begin position="237"/>
        <end position="260"/>
    </location>
</feature>
<feature type="transmembrane region" description="Helical" evidence="6">
    <location>
        <begin position="77"/>
        <end position="98"/>
    </location>
</feature>
<dbReference type="Proteomes" id="UP001157911">
    <property type="component" value="Unassembled WGS sequence"/>
</dbReference>
<keyword evidence="5 6" id="KW-0472">Membrane</keyword>
<keyword evidence="9" id="KW-1185">Reference proteome</keyword>
<dbReference type="InterPro" id="IPR045062">
    <property type="entry name" value="Cyt_c_biogenesis_CcsA/CcmC"/>
</dbReference>
<feature type="domain" description="Cytochrome c assembly protein" evidence="7">
    <location>
        <begin position="79"/>
        <end position="397"/>
    </location>
</feature>